<evidence type="ECO:0000313" key="1">
    <source>
        <dbReference type="EMBL" id="KAF2015196.1"/>
    </source>
</evidence>
<dbReference type="AlphaFoldDB" id="A0A6A5XQM2"/>
<dbReference type="EMBL" id="ML978070">
    <property type="protein sequence ID" value="KAF2015196.1"/>
    <property type="molecule type" value="Genomic_DNA"/>
</dbReference>
<gene>
    <name evidence="1" type="ORF">BU24DRAFT_229453</name>
</gene>
<dbReference type="RefSeq" id="XP_033383535.1">
    <property type="nucleotide sequence ID" value="XM_033522154.1"/>
</dbReference>
<accession>A0A6A5XQM2</accession>
<sequence>MYGDYGLRELVAIRLSNCHLRALFYRRTKPERRGFGTNSCTTGRWPARNLLAHIAMSIQIVAKPGPHDGRHGRSVAFQRHNQGAKGLEQALSAVGFHLGAILIAKSGTRRRTPNVGSILGLKLRFRFQGISKFVRLICELWRTGGGVPCSTT</sequence>
<name>A0A6A5XQM2_9PLEO</name>
<dbReference type="Proteomes" id="UP000799778">
    <property type="component" value="Unassembled WGS sequence"/>
</dbReference>
<organism evidence="1 2">
    <name type="scientific">Aaosphaeria arxii CBS 175.79</name>
    <dbReference type="NCBI Taxonomy" id="1450172"/>
    <lineage>
        <taxon>Eukaryota</taxon>
        <taxon>Fungi</taxon>
        <taxon>Dikarya</taxon>
        <taxon>Ascomycota</taxon>
        <taxon>Pezizomycotina</taxon>
        <taxon>Dothideomycetes</taxon>
        <taxon>Pleosporomycetidae</taxon>
        <taxon>Pleosporales</taxon>
        <taxon>Pleosporales incertae sedis</taxon>
        <taxon>Aaosphaeria</taxon>
    </lineage>
</organism>
<dbReference type="GeneID" id="54279551"/>
<keyword evidence="2" id="KW-1185">Reference proteome</keyword>
<evidence type="ECO:0000313" key="2">
    <source>
        <dbReference type="Proteomes" id="UP000799778"/>
    </source>
</evidence>
<proteinExistence type="predicted"/>
<protein>
    <submittedName>
        <fullName evidence="1">Uncharacterized protein</fullName>
    </submittedName>
</protein>
<reference evidence="1" key="1">
    <citation type="journal article" date="2020" name="Stud. Mycol.">
        <title>101 Dothideomycetes genomes: a test case for predicting lifestyles and emergence of pathogens.</title>
        <authorList>
            <person name="Haridas S."/>
            <person name="Albert R."/>
            <person name="Binder M."/>
            <person name="Bloem J."/>
            <person name="Labutti K."/>
            <person name="Salamov A."/>
            <person name="Andreopoulos B."/>
            <person name="Baker S."/>
            <person name="Barry K."/>
            <person name="Bills G."/>
            <person name="Bluhm B."/>
            <person name="Cannon C."/>
            <person name="Castanera R."/>
            <person name="Culley D."/>
            <person name="Daum C."/>
            <person name="Ezra D."/>
            <person name="Gonzalez J."/>
            <person name="Henrissat B."/>
            <person name="Kuo A."/>
            <person name="Liang C."/>
            <person name="Lipzen A."/>
            <person name="Lutzoni F."/>
            <person name="Magnuson J."/>
            <person name="Mondo S."/>
            <person name="Nolan M."/>
            <person name="Ohm R."/>
            <person name="Pangilinan J."/>
            <person name="Park H.-J."/>
            <person name="Ramirez L."/>
            <person name="Alfaro M."/>
            <person name="Sun H."/>
            <person name="Tritt A."/>
            <person name="Yoshinaga Y."/>
            <person name="Zwiers L.-H."/>
            <person name="Turgeon B."/>
            <person name="Goodwin S."/>
            <person name="Spatafora J."/>
            <person name="Crous P."/>
            <person name="Grigoriev I."/>
        </authorList>
    </citation>
    <scope>NUCLEOTIDE SEQUENCE</scope>
    <source>
        <strain evidence="1">CBS 175.79</strain>
    </source>
</reference>